<reference evidence="1" key="1">
    <citation type="submission" date="2021-06" db="EMBL/GenBank/DDBJ databases">
        <authorList>
            <person name="Kallberg Y."/>
            <person name="Tangrot J."/>
            <person name="Rosling A."/>
        </authorList>
    </citation>
    <scope>NUCLEOTIDE SEQUENCE</scope>
    <source>
        <strain evidence="1">AZ414A</strain>
    </source>
</reference>
<comment type="caution">
    <text evidence="1">The sequence shown here is derived from an EMBL/GenBank/DDBJ whole genome shotgun (WGS) entry which is preliminary data.</text>
</comment>
<evidence type="ECO:0000313" key="2">
    <source>
        <dbReference type="Proteomes" id="UP000789706"/>
    </source>
</evidence>
<proteinExistence type="predicted"/>
<dbReference type="EMBL" id="CAJVPK010000081">
    <property type="protein sequence ID" value="CAG8444659.1"/>
    <property type="molecule type" value="Genomic_DNA"/>
</dbReference>
<organism evidence="1 2">
    <name type="scientific">Diversispora eburnea</name>
    <dbReference type="NCBI Taxonomy" id="1213867"/>
    <lineage>
        <taxon>Eukaryota</taxon>
        <taxon>Fungi</taxon>
        <taxon>Fungi incertae sedis</taxon>
        <taxon>Mucoromycota</taxon>
        <taxon>Glomeromycotina</taxon>
        <taxon>Glomeromycetes</taxon>
        <taxon>Diversisporales</taxon>
        <taxon>Diversisporaceae</taxon>
        <taxon>Diversispora</taxon>
    </lineage>
</organism>
<dbReference type="Proteomes" id="UP000789706">
    <property type="component" value="Unassembled WGS sequence"/>
</dbReference>
<gene>
    <name evidence="1" type="ORF">DEBURN_LOCUS1708</name>
</gene>
<accession>A0A9N8VBQ2</accession>
<name>A0A9N8VBQ2_9GLOM</name>
<dbReference type="AlphaFoldDB" id="A0A9N8VBQ2"/>
<protein>
    <submittedName>
        <fullName evidence="1">8277_t:CDS:1</fullName>
    </submittedName>
</protein>
<keyword evidence="2" id="KW-1185">Reference proteome</keyword>
<evidence type="ECO:0000313" key="1">
    <source>
        <dbReference type="EMBL" id="CAG8444659.1"/>
    </source>
</evidence>
<sequence>MKSITITRKEPESKQTFRIAPDATSAVIEKELGSFFRVSNFHLMDTESNDVIFKTYGSFCDGKSYEICLNVSHTNSTLAKLVERGSENANEMQMINVHVA</sequence>